<dbReference type="Proteomes" id="UP000035199">
    <property type="component" value="Chromosome"/>
</dbReference>
<dbReference type="RefSeq" id="WP_047260980.1">
    <property type="nucleotide sequence ID" value="NZ_CP011542.1"/>
</dbReference>
<keyword evidence="2" id="KW-1185">Reference proteome</keyword>
<reference evidence="2" key="2">
    <citation type="submission" date="2015-05" db="EMBL/GenBank/DDBJ databases">
        <title>Complete genome sequence of Corynebacterium mustelae DSM 45274, isolated from various tissues of a male ferret with lethal sepsis.</title>
        <authorList>
            <person name="Ruckert C."/>
            <person name="Albersmeier A."/>
            <person name="Winkler A."/>
            <person name="Tauch A."/>
        </authorList>
    </citation>
    <scope>NUCLEOTIDE SEQUENCE [LARGE SCALE GENOMIC DNA]</scope>
    <source>
        <strain evidence="2">DSM 45274</strain>
    </source>
</reference>
<accession>A0A0G3GTX8</accession>
<evidence type="ECO:0000313" key="1">
    <source>
        <dbReference type="EMBL" id="AKK04594.1"/>
    </source>
</evidence>
<dbReference type="EMBL" id="CP011542">
    <property type="protein sequence ID" value="AKK04594.1"/>
    <property type="molecule type" value="Genomic_DNA"/>
</dbReference>
<dbReference type="KEGG" id="cmv:CMUST_01225"/>
<dbReference type="STRING" id="571915.CMUST_01225"/>
<proteinExistence type="predicted"/>
<evidence type="ECO:0000313" key="2">
    <source>
        <dbReference type="Proteomes" id="UP000035199"/>
    </source>
</evidence>
<dbReference type="AlphaFoldDB" id="A0A0G3GTX8"/>
<protein>
    <submittedName>
        <fullName evidence="1">Bacteriophage HK97-gp10, putative tail-component</fullName>
    </submittedName>
</protein>
<gene>
    <name evidence="1" type="ORF">CMUST_01225</name>
</gene>
<name>A0A0G3GTX8_9CORY</name>
<organism evidence="1 2">
    <name type="scientific">Corynebacterium mustelae</name>
    <dbReference type="NCBI Taxonomy" id="571915"/>
    <lineage>
        <taxon>Bacteria</taxon>
        <taxon>Bacillati</taxon>
        <taxon>Actinomycetota</taxon>
        <taxon>Actinomycetes</taxon>
        <taxon>Mycobacteriales</taxon>
        <taxon>Corynebacteriaceae</taxon>
        <taxon>Corynebacterium</taxon>
    </lineage>
</organism>
<sequence length="105" mass="11326">MEHVRIKLDPEMLHSPDMKELMNRAGHTAAVVVEQAAPRRSGRLAASTTVDVAVTKPYRRGAPRATATVSTSVDYSASVEFGHNGKRKRVTGSRTLASVVATLKI</sequence>
<reference evidence="1 2" key="1">
    <citation type="journal article" date="2015" name="Genome Announc.">
        <title>Complete Genome Sequence of the Type Strain Corynebacterium mustelae DSM 45274, Isolated from Various Tissues of a Male Ferret with Lethal Sepsis.</title>
        <authorList>
            <person name="Ruckert C."/>
            <person name="Eimer J."/>
            <person name="Winkler A."/>
            <person name="Tauch A."/>
        </authorList>
    </citation>
    <scope>NUCLEOTIDE SEQUENCE [LARGE SCALE GENOMIC DNA]</scope>
    <source>
        <strain evidence="1 2">DSM 45274</strain>
    </source>
</reference>
<dbReference type="PATRIC" id="fig|571915.4.peg.250"/>